<dbReference type="Pfam" id="PF00294">
    <property type="entry name" value="PfkB"/>
    <property type="match status" value="1"/>
</dbReference>
<dbReference type="InterPro" id="IPR029056">
    <property type="entry name" value="Ribokinase-like"/>
</dbReference>
<dbReference type="GO" id="GO:0016301">
    <property type="term" value="F:kinase activity"/>
    <property type="evidence" value="ECO:0007669"/>
    <property type="project" value="UniProtKB-KW"/>
</dbReference>
<dbReference type="EMBL" id="CP009285">
    <property type="protein sequence ID" value="AIQ60808.1"/>
    <property type="molecule type" value="Genomic_DNA"/>
</dbReference>
<reference evidence="5" key="1">
    <citation type="submission" date="2014-08" db="EMBL/GenBank/DDBJ databases">
        <title>Comparative genomics of the Paenibacillus odorifer group.</title>
        <authorList>
            <person name="den Bakker H.C."/>
            <person name="Tsai Y.-C.Y.-C."/>
            <person name="Martin N."/>
            <person name="Korlach J."/>
            <person name="Wiedmann M."/>
        </authorList>
    </citation>
    <scope>NUCLEOTIDE SEQUENCE [LARGE SCALE GENOMIC DNA]</scope>
    <source>
        <strain evidence="5">DSM 13188</strain>
    </source>
</reference>
<evidence type="ECO:0000313" key="6">
    <source>
        <dbReference type="Proteomes" id="UP000029518"/>
    </source>
</evidence>
<comment type="similarity">
    <text evidence="1">Belongs to the carbohydrate kinase PfkB family.</text>
</comment>
<dbReference type="HOGENOM" id="CLU_027634_6_1_9"/>
<feature type="domain" description="Carbohydrate kinase PfkB" evidence="4">
    <location>
        <begin position="7"/>
        <end position="313"/>
    </location>
</feature>
<sequence>MKPYGTVLCVGELLIDFFCTDVDVSLTEGRHFSKQAGGAPANVSAAIARLGGQSAFLGKVGADPFGLFLKQTLEEQKVDTSMLLLDAAAPTTLAFVSLAASGERDFVFNRGADRLLSLEELDRSAIRKAAMLHFGSATALLADPFREVYLTLMDEAKANGQFISFDPNYRGDLWNGRQEEFIALSRAGISKADLVKVSDEELQIISGEADRDAALDLLHAWGAGAVAVTLGKDGTLVSSPASRVLIPSITVKSIDSTGAGDAFVGALLCEISQLAQPAEFMQSAELQQAFVAFANQVGAIVCTKVGAIAALPTQGEVQEFVRQAAL</sequence>
<dbReference type="RefSeq" id="WP_042217410.1">
    <property type="nucleotide sequence ID" value="NZ_CP009285.1"/>
</dbReference>
<accession>A0A089LNQ8</accession>
<protein>
    <submittedName>
        <fullName evidence="5">Sugar kinase</fullName>
    </submittedName>
</protein>
<keyword evidence="3 5" id="KW-0418">Kinase</keyword>
<dbReference type="InterPro" id="IPR050306">
    <property type="entry name" value="PfkB_Carbo_kinase"/>
</dbReference>
<dbReference type="PROSITE" id="PS00583">
    <property type="entry name" value="PFKB_KINASES_1"/>
    <property type="match status" value="1"/>
</dbReference>
<dbReference type="InterPro" id="IPR002173">
    <property type="entry name" value="Carboh/pur_kinase_PfkB_CS"/>
</dbReference>
<dbReference type="PANTHER" id="PTHR43085">
    <property type="entry name" value="HEXOKINASE FAMILY MEMBER"/>
    <property type="match status" value="1"/>
</dbReference>
<proteinExistence type="inferred from homology"/>
<evidence type="ECO:0000313" key="5">
    <source>
        <dbReference type="EMBL" id="AIQ60808.1"/>
    </source>
</evidence>
<dbReference type="OrthoDB" id="9813569at2"/>
<dbReference type="Gene3D" id="3.40.1190.20">
    <property type="match status" value="1"/>
</dbReference>
<dbReference type="SUPFAM" id="SSF53613">
    <property type="entry name" value="Ribokinase-like"/>
    <property type="match status" value="1"/>
</dbReference>
<evidence type="ECO:0000259" key="4">
    <source>
        <dbReference type="Pfam" id="PF00294"/>
    </source>
</evidence>
<evidence type="ECO:0000256" key="1">
    <source>
        <dbReference type="ARBA" id="ARBA00010688"/>
    </source>
</evidence>
<dbReference type="CDD" id="cd01167">
    <property type="entry name" value="bac_FRK"/>
    <property type="match status" value="1"/>
</dbReference>
<organism evidence="5 6">
    <name type="scientific">Paenibacillus borealis</name>
    <dbReference type="NCBI Taxonomy" id="160799"/>
    <lineage>
        <taxon>Bacteria</taxon>
        <taxon>Bacillati</taxon>
        <taxon>Bacillota</taxon>
        <taxon>Bacilli</taxon>
        <taxon>Bacillales</taxon>
        <taxon>Paenibacillaceae</taxon>
        <taxon>Paenibacillus</taxon>
    </lineage>
</organism>
<keyword evidence="2" id="KW-0808">Transferase</keyword>
<keyword evidence="6" id="KW-1185">Reference proteome</keyword>
<dbReference type="KEGG" id="pbd:PBOR_30655"/>
<dbReference type="InterPro" id="IPR011611">
    <property type="entry name" value="PfkB_dom"/>
</dbReference>
<dbReference type="PANTHER" id="PTHR43085:SF54">
    <property type="entry name" value="PUTATIVE-RELATED"/>
    <property type="match status" value="1"/>
</dbReference>
<dbReference type="PROSITE" id="PS00584">
    <property type="entry name" value="PFKB_KINASES_2"/>
    <property type="match status" value="1"/>
</dbReference>
<dbReference type="AlphaFoldDB" id="A0A089LNQ8"/>
<name>A0A089LNQ8_PAEBO</name>
<dbReference type="Proteomes" id="UP000029518">
    <property type="component" value="Chromosome"/>
</dbReference>
<evidence type="ECO:0000256" key="2">
    <source>
        <dbReference type="ARBA" id="ARBA00022679"/>
    </source>
</evidence>
<gene>
    <name evidence="5" type="ORF">PBOR_30655</name>
</gene>
<evidence type="ECO:0000256" key="3">
    <source>
        <dbReference type="ARBA" id="ARBA00022777"/>
    </source>
</evidence>